<dbReference type="RefSeq" id="WP_113822753.1">
    <property type="nucleotide sequence ID" value="NZ_QOCE01000017.1"/>
</dbReference>
<feature type="domain" description="DUF374" evidence="1">
    <location>
        <begin position="75"/>
        <end position="136"/>
    </location>
</feature>
<organism evidence="2 3">
    <name type="scientific">Phaeobacter gallaeciensis</name>
    <dbReference type="NCBI Taxonomy" id="60890"/>
    <lineage>
        <taxon>Bacteria</taxon>
        <taxon>Pseudomonadati</taxon>
        <taxon>Pseudomonadota</taxon>
        <taxon>Alphaproteobacteria</taxon>
        <taxon>Rhodobacterales</taxon>
        <taxon>Roseobacteraceae</taxon>
        <taxon>Phaeobacter</taxon>
    </lineage>
</organism>
<proteinExistence type="predicted"/>
<accession>A0A366X1A9</accession>
<sequence>MNLRRKIADSPRFNNMVERLLAGYIRFAYRTSTWETQGFEAMDDVLRTNEPVIVALWHQRLIMAPYLFNLELGQITSLTSTGRAGRLAGQIYTRFGMNTIAMNSRDRHVTMSRKILGKIRDGFSVGIATDGPRGPARVASLVPLIWARASGKRVFVVAFSANRVLELPTWDRQWLPTPWSKGTLVCYEWTETVPRKATDEETETLRLSLEHALDDVTDKADTLAGRALPPKT</sequence>
<protein>
    <recommendedName>
        <fullName evidence="1">DUF374 domain-containing protein</fullName>
    </recommendedName>
</protein>
<dbReference type="EMBL" id="QOCE01000017">
    <property type="protein sequence ID" value="RBW57894.1"/>
    <property type="molecule type" value="Genomic_DNA"/>
</dbReference>
<dbReference type="InterPro" id="IPR007172">
    <property type="entry name" value="DUF374"/>
</dbReference>
<dbReference type="AlphaFoldDB" id="A0A366X1A9"/>
<dbReference type="Proteomes" id="UP000252706">
    <property type="component" value="Unassembled WGS sequence"/>
</dbReference>
<gene>
    <name evidence="2" type="ORF">DS909_07015</name>
</gene>
<dbReference type="OrthoDB" id="9810508at2"/>
<dbReference type="Pfam" id="PF04028">
    <property type="entry name" value="DUF374"/>
    <property type="match status" value="1"/>
</dbReference>
<comment type="caution">
    <text evidence="2">The sequence shown here is derived from an EMBL/GenBank/DDBJ whole genome shotgun (WGS) entry which is preliminary data.</text>
</comment>
<name>A0A366X1A9_9RHOB</name>
<evidence type="ECO:0000259" key="1">
    <source>
        <dbReference type="Pfam" id="PF04028"/>
    </source>
</evidence>
<reference evidence="2 3" key="1">
    <citation type="submission" date="2018-07" db="EMBL/GenBank/DDBJ databases">
        <title>Modular assembly of carbohydrate-degrading microbial communities in the ocean.</title>
        <authorList>
            <person name="Enke T.N."/>
            <person name="Datta M.S."/>
            <person name="Schwartzman J.A."/>
            <person name="Cermak N."/>
            <person name="Schmitz D.A."/>
            <person name="Barrere J."/>
            <person name="Cordero O.X."/>
        </authorList>
    </citation>
    <scope>NUCLEOTIDE SEQUENCE [LARGE SCALE GENOMIC DNA]</scope>
    <source>
        <strain evidence="2 3">C3M10</strain>
    </source>
</reference>
<evidence type="ECO:0000313" key="3">
    <source>
        <dbReference type="Proteomes" id="UP000252706"/>
    </source>
</evidence>
<evidence type="ECO:0000313" key="2">
    <source>
        <dbReference type="EMBL" id="RBW57894.1"/>
    </source>
</evidence>